<evidence type="ECO:0000256" key="2">
    <source>
        <dbReference type="SAM" id="MobiDB-lite"/>
    </source>
</evidence>
<feature type="compositionally biased region" description="Low complexity" evidence="2">
    <location>
        <begin position="118"/>
        <end position="130"/>
    </location>
</feature>
<evidence type="ECO:0000313" key="3">
    <source>
        <dbReference type="EMBL" id="KAK4272919.1"/>
    </source>
</evidence>
<keyword evidence="1" id="KW-0175">Coiled coil</keyword>
<feature type="coiled-coil region" evidence="1">
    <location>
        <begin position="53"/>
        <end position="101"/>
    </location>
</feature>
<dbReference type="PANTHER" id="PTHR33701">
    <property type="entry name" value="TRANSMEMBRANE PROTEIN"/>
    <property type="match status" value="1"/>
</dbReference>
<proteinExistence type="predicted"/>
<organism evidence="3 4">
    <name type="scientific">Acacia crassicarpa</name>
    <name type="common">northern wattle</name>
    <dbReference type="NCBI Taxonomy" id="499986"/>
    <lineage>
        <taxon>Eukaryota</taxon>
        <taxon>Viridiplantae</taxon>
        <taxon>Streptophyta</taxon>
        <taxon>Embryophyta</taxon>
        <taxon>Tracheophyta</taxon>
        <taxon>Spermatophyta</taxon>
        <taxon>Magnoliopsida</taxon>
        <taxon>eudicotyledons</taxon>
        <taxon>Gunneridae</taxon>
        <taxon>Pentapetalae</taxon>
        <taxon>rosids</taxon>
        <taxon>fabids</taxon>
        <taxon>Fabales</taxon>
        <taxon>Fabaceae</taxon>
        <taxon>Caesalpinioideae</taxon>
        <taxon>mimosoid clade</taxon>
        <taxon>Acacieae</taxon>
        <taxon>Acacia</taxon>
    </lineage>
</organism>
<reference evidence="3" key="1">
    <citation type="submission" date="2023-10" db="EMBL/GenBank/DDBJ databases">
        <title>Chromosome-level genome of the transformable northern wattle, Acacia crassicarpa.</title>
        <authorList>
            <person name="Massaro I."/>
            <person name="Sinha N.R."/>
            <person name="Poethig S."/>
            <person name="Leichty A.R."/>
        </authorList>
    </citation>
    <scope>NUCLEOTIDE SEQUENCE</scope>
    <source>
        <strain evidence="3">Acra3RX</strain>
        <tissue evidence="3">Leaf</tissue>
    </source>
</reference>
<gene>
    <name evidence="3" type="ORF">QN277_021410</name>
</gene>
<feature type="compositionally biased region" description="Low complexity" evidence="2">
    <location>
        <begin position="191"/>
        <end position="202"/>
    </location>
</feature>
<keyword evidence="4" id="KW-1185">Reference proteome</keyword>
<dbReference type="AlphaFoldDB" id="A0AAE1MPE8"/>
<sequence>MSPCCDQITQNQLTITNAGKEDPKLRGQKMEGDEGLNTVECLRGRLLAERQASRVANEEAESMGNKLVELEKKLRDEIELREKAEKKLKKLKKKLQSLKLFPISEESVQLSSPEKSESSCCRSPASCSASRDSEVKTPTTNSSLSENTMHIASEPSVRMANGYDSQGSDNSDSDFSSHQNSNSQVLKNDESSSTPRSSSKDSSFQDFNIDECRLSRLGSKSSMTEHEDDGRDYKIDNSLALVPVDFPIINTEARKVKPVHESVVEALDALRHAREKLLCSMGTRHMIQVGPT</sequence>
<protein>
    <submittedName>
        <fullName evidence="3">Uncharacterized protein</fullName>
    </submittedName>
</protein>
<dbReference type="EMBL" id="JAWXYG010000005">
    <property type="protein sequence ID" value="KAK4272919.1"/>
    <property type="molecule type" value="Genomic_DNA"/>
</dbReference>
<feature type="compositionally biased region" description="Polar residues" evidence="2">
    <location>
        <begin position="136"/>
        <end position="150"/>
    </location>
</feature>
<accession>A0AAE1MPE8</accession>
<evidence type="ECO:0000256" key="1">
    <source>
        <dbReference type="SAM" id="Coils"/>
    </source>
</evidence>
<dbReference type="Proteomes" id="UP001293593">
    <property type="component" value="Unassembled WGS sequence"/>
</dbReference>
<dbReference type="PANTHER" id="PTHR33701:SF2">
    <property type="entry name" value="TRANSMEMBRANE PROTEIN"/>
    <property type="match status" value="1"/>
</dbReference>
<feature type="compositionally biased region" description="Polar residues" evidence="2">
    <location>
        <begin position="163"/>
        <end position="186"/>
    </location>
</feature>
<name>A0AAE1MPE8_9FABA</name>
<evidence type="ECO:0000313" key="4">
    <source>
        <dbReference type="Proteomes" id="UP001293593"/>
    </source>
</evidence>
<feature type="region of interest" description="Disordered" evidence="2">
    <location>
        <begin position="102"/>
        <end position="205"/>
    </location>
</feature>
<comment type="caution">
    <text evidence="3">The sequence shown here is derived from an EMBL/GenBank/DDBJ whole genome shotgun (WGS) entry which is preliminary data.</text>
</comment>